<proteinExistence type="predicted"/>
<keyword evidence="2" id="KW-1185">Reference proteome</keyword>
<evidence type="ECO:0000313" key="1">
    <source>
        <dbReference type="EMBL" id="GKX68927.1"/>
    </source>
</evidence>
<protein>
    <submittedName>
        <fullName evidence="1">Glycogen-binding regulatory subunit of S/T protein phosphatase I</fullName>
    </submittedName>
</protein>
<dbReference type="Proteomes" id="UP001058074">
    <property type="component" value="Unassembled WGS sequence"/>
</dbReference>
<sequence length="257" mass="28888">MKFSKKVLSFITSVLVLTSAATFANGVSAKAATTDKPVELYYTKVVHDDAPAVAHYAGYIAVKNLSYDKKVIVHYNYTSLSQASNIWYTADASYVKNNTSDGNEVWKFETPSVYTNYGGLGDIQYYIEYDVNGQAFYDNNDGKNYKSSDFGASRPYVTSISGYARNDGSEYLSCYVATKKSVNPEAVRIRYTQDDWATYKEVDLTKSTNVYFNADSDSWIIDIPILSGKPVKFAAYYVVNGVQHWDNNLGDNYYFSF</sequence>
<evidence type="ECO:0000313" key="2">
    <source>
        <dbReference type="Proteomes" id="UP001058074"/>
    </source>
</evidence>
<organism evidence="1 2">
    <name type="scientific">Inconstantimicrobium mannanitabidum</name>
    <dbReference type="NCBI Taxonomy" id="1604901"/>
    <lineage>
        <taxon>Bacteria</taxon>
        <taxon>Bacillati</taxon>
        <taxon>Bacillota</taxon>
        <taxon>Clostridia</taxon>
        <taxon>Eubacteriales</taxon>
        <taxon>Clostridiaceae</taxon>
        <taxon>Inconstantimicrobium</taxon>
    </lineage>
</organism>
<reference evidence="1" key="1">
    <citation type="journal article" date="2025" name="Int. J. Syst. Evol. Microbiol.">
        <title>Inconstantimicrobium mannanitabidum sp. nov., a novel member of the family Clostridiaceae isolated from anoxic soil under the treatment of reductive soil disinfestation.</title>
        <authorList>
            <person name="Ueki A."/>
            <person name="Tonouchi A."/>
            <person name="Honma S."/>
            <person name="Kaku N."/>
            <person name="Ueki K."/>
        </authorList>
    </citation>
    <scope>NUCLEOTIDE SEQUENCE</scope>
    <source>
        <strain evidence="1">TW13</strain>
    </source>
</reference>
<accession>A0ACB5RIK2</accession>
<dbReference type="EMBL" id="BROD01000001">
    <property type="protein sequence ID" value="GKX68927.1"/>
    <property type="molecule type" value="Genomic_DNA"/>
</dbReference>
<gene>
    <name evidence="1" type="ORF">rsdtw13_41850</name>
</gene>
<comment type="caution">
    <text evidence="1">The sequence shown here is derived from an EMBL/GenBank/DDBJ whole genome shotgun (WGS) entry which is preliminary data.</text>
</comment>
<name>A0ACB5RIK2_9CLOT</name>